<dbReference type="PANTHER" id="PTHR13691">
    <property type="entry name" value="RIBOSOMAL PROTEIN L2"/>
    <property type="match status" value="1"/>
</dbReference>
<dbReference type="Gene3D" id="4.10.950.10">
    <property type="entry name" value="Ribosomal protein L2, domain 3"/>
    <property type="match status" value="1"/>
</dbReference>
<dbReference type="RefSeq" id="YP_010049547.1">
    <property type="nucleotide sequence ID" value="NC_054369.1"/>
</dbReference>
<dbReference type="GO" id="GO:0005762">
    <property type="term" value="C:mitochondrial large ribosomal subunit"/>
    <property type="evidence" value="ECO:0007669"/>
    <property type="project" value="TreeGrafter"/>
</dbReference>
<dbReference type="GO" id="GO:0003735">
    <property type="term" value="F:structural constituent of ribosome"/>
    <property type="evidence" value="ECO:0007669"/>
    <property type="project" value="InterPro"/>
</dbReference>
<keyword evidence="2 6" id="KW-0689">Ribosomal protein</keyword>
<geneLocation type="mitochondrion" evidence="6"/>
<accession>A0A7T0Q5S4</accession>
<protein>
    <submittedName>
        <fullName evidence="6">Ribosomal protein L2</fullName>
    </submittedName>
</protein>
<dbReference type="GeneID" id="63661369"/>
<evidence type="ECO:0000256" key="1">
    <source>
        <dbReference type="ARBA" id="ARBA00005636"/>
    </source>
</evidence>
<dbReference type="Pfam" id="PF03947">
    <property type="entry name" value="Ribosomal_L2_C"/>
    <property type="match status" value="1"/>
</dbReference>
<sequence length="290" mass="33716">MKLNKKPIRDVKLLYTEFSYKFLKKRVTSNASRNISYYKFKLPMNFRYKKLNYRPNSLAGRVKGSPRLIFSKGKKSFKYSLPKINYSFRSTHVSFIAGLIFIPFINKLVSIIFTSTGSVSYLISTKDHRLFMLTTFKPILYNFSKFYNHYTRLYPTYHISQVFKIVRQLPKNKPVCLIEQFPLDGVKYIRSPGSKGKILKMDTRTQVGILKLPSNIHKTISIYSIASLGQVYFSENKKLRNTKSGYYRNWGIKSRVRGVAKNPVDHPHGGRTKSIKLPRTPWGKVAKLKS</sequence>
<evidence type="ECO:0000256" key="2">
    <source>
        <dbReference type="ARBA" id="ARBA00022980"/>
    </source>
</evidence>
<dbReference type="InterPro" id="IPR014726">
    <property type="entry name" value="Ribosomal_uL2_dom3"/>
</dbReference>
<organism evidence="6">
    <name type="scientific">Strombidium cf. sulcatum</name>
    <dbReference type="NCBI Taxonomy" id="2793073"/>
    <lineage>
        <taxon>Eukaryota</taxon>
        <taxon>Sar</taxon>
        <taxon>Alveolata</taxon>
        <taxon>Ciliophora</taxon>
        <taxon>Intramacronucleata</taxon>
        <taxon>Spirotrichea</taxon>
        <taxon>Oligotrichia</taxon>
        <taxon>Strombidiidae</taxon>
        <taxon>Strombidium</taxon>
    </lineage>
</organism>
<dbReference type="InterPro" id="IPR002171">
    <property type="entry name" value="Ribosomal_uL2"/>
</dbReference>
<proteinExistence type="inferred from homology"/>
<name>A0A7T0Q5S4_9SPIT</name>
<dbReference type="GO" id="GO:0032543">
    <property type="term" value="P:mitochondrial translation"/>
    <property type="evidence" value="ECO:0007669"/>
    <property type="project" value="TreeGrafter"/>
</dbReference>
<keyword evidence="4" id="KW-0812">Transmembrane</keyword>
<keyword evidence="4" id="KW-1133">Transmembrane helix</keyword>
<gene>
    <name evidence="6" type="primary">rpl2</name>
</gene>
<dbReference type="InterPro" id="IPR022669">
    <property type="entry name" value="Ribosomal_uL2_C"/>
</dbReference>
<dbReference type="AlphaFoldDB" id="A0A7T0Q5S4"/>
<dbReference type="PANTHER" id="PTHR13691:SF5">
    <property type="entry name" value="LARGE RIBOSOMAL SUBUNIT PROTEIN UL2M"/>
    <property type="match status" value="1"/>
</dbReference>
<dbReference type="InterPro" id="IPR014722">
    <property type="entry name" value="Rib_uL2_dom2"/>
</dbReference>
<dbReference type="EMBL" id="MT471316">
    <property type="protein sequence ID" value="QPL15952.1"/>
    <property type="molecule type" value="Genomic_DNA"/>
</dbReference>
<reference evidence="6" key="1">
    <citation type="submission" date="2020-05" db="EMBL/GenBank/DDBJ databases">
        <title>Characterization and comparative analysis of mitochondrial genomes of the highly differentiated ciliated protists shed light on the diversity and evolution of the linear molecular architecture.</title>
        <authorList>
            <person name="Zhang T."/>
            <person name="Li C."/>
            <person name="Zhang X."/>
            <person name="Wang C."/>
            <person name="Roger A.J."/>
            <person name="Song W."/>
            <person name="Gao F."/>
        </authorList>
    </citation>
    <scope>NUCLEOTIDE SEQUENCE</scope>
</reference>
<keyword evidence="3" id="KW-0687">Ribonucleoprotein</keyword>
<dbReference type="GO" id="GO:0003723">
    <property type="term" value="F:RNA binding"/>
    <property type="evidence" value="ECO:0007669"/>
    <property type="project" value="TreeGrafter"/>
</dbReference>
<dbReference type="Gene3D" id="2.30.30.30">
    <property type="match status" value="1"/>
</dbReference>
<keyword evidence="4" id="KW-0472">Membrane</keyword>
<dbReference type="SMART" id="SM01382">
    <property type="entry name" value="Ribosomal_L2_C"/>
    <property type="match status" value="1"/>
</dbReference>
<evidence type="ECO:0000256" key="4">
    <source>
        <dbReference type="SAM" id="Phobius"/>
    </source>
</evidence>
<dbReference type="InterPro" id="IPR008991">
    <property type="entry name" value="Translation_prot_SH3-like_sf"/>
</dbReference>
<dbReference type="SUPFAM" id="SSF50104">
    <property type="entry name" value="Translation proteins SH3-like domain"/>
    <property type="match status" value="1"/>
</dbReference>
<evidence type="ECO:0000313" key="6">
    <source>
        <dbReference type="EMBL" id="QPL15952.1"/>
    </source>
</evidence>
<comment type="similarity">
    <text evidence="1">Belongs to the universal ribosomal protein uL2 family.</text>
</comment>
<feature type="domain" description="Large ribosomal subunit protein uL2 C-terminal" evidence="5">
    <location>
        <begin position="163"/>
        <end position="285"/>
    </location>
</feature>
<keyword evidence="6" id="KW-0496">Mitochondrion</keyword>
<evidence type="ECO:0000259" key="5">
    <source>
        <dbReference type="SMART" id="SM01382"/>
    </source>
</evidence>
<feature type="transmembrane region" description="Helical" evidence="4">
    <location>
        <begin position="93"/>
        <end position="113"/>
    </location>
</feature>
<evidence type="ECO:0000256" key="3">
    <source>
        <dbReference type="ARBA" id="ARBA00023274"/>
    </source>
</evidence>